<keyword evidence="3" id="KW-1133">Transmembrane helix</keyword>
<dbReference type="RefSeq" id="WP_326438684.1">
    <property type="nucleotide sequence ID" value="NZ_JAYMFH010000001.1"/>
</dbReference>
<sequence>MNTIQRLADARNCLEGKVVATILSVLLTLSFLNVSAFAGTALAAEGFDGDVAEPTVASETASQVDPDATIKRVSENGSETPETSGTTEGDKGPASETTPEGDAGDTADGSSETVLGALTAQANDGVTVRVAPVNHSSLPAGATLKVETAFTDKVTEAVRTVLGEGLSVKGGVAYSITLLDEDGQPLAVDEPLMATIVNPLGATMGLSVFAINGEEARELALDTTVVPDPTELSFVIDGAPSLVALLLTEPATPEENEGDENQGPEVPGTTEGDNQGGADVVPPSGSDEPKDPNAGDGSDNPEAPEVPSGEETSLVMYVGESRSLVCNESHVHEWKTENAGTALWLTGANQSAVTVKANKVCDAVVSCGDTRYSVSVRALPAESGEQLAYFYFVPAEEGGSATASKAQFLGSGSIVLPDGYAGGESLYEGTLCGGVPVSLESMIAERPTDREIRLGLASYYKDVIDNETKRPHYDDSWTYSYAPYLIKGPLASNDSNGTQLESAYHVYVQMSLNTNDRFAVSYQVNAPAGTKLATASYGADESVTLPTFNDEGDKLTVGETTFSRVLTTDNREYVFDGWYTDATYRTKAPAVYQEAAPTTFYARYIAANAPVVTFDPNGGAFAGNQKESKAISVNEGSRYWLMDAPTRYGYEFDGWVAEDGATKQPGDSAIMGSEAVTYIAQWKGAPATFEFNAMGGKVATNGEPDAVASYDGYTGQSTKGLELPTPVRPGFKFAGWYANESLGDGAIQALPSEFAAGTTTYYAKWVADSSQRAEITYRSNLGGRVCRGETALTFGNAFYDTDIYPGAESNIRGCTVKVLPGYMFVGWFKVDPQGAGEGEKVSEFTNLDVVTVKQHLNKTTLENNGECYEDTVFEARFAINNGTIDYEDAAYEIEYYLMNADGSYPDSPSLVVKDKMQCHPETLVQFDTSLNPVYLNVPEVIEGEATGYKADDYRRDKTYAGQITECLFAPADSDAPLVFKVCFERRMTVKFASDSRGALLIDGKPLAADENGNTVKEYVVWPEENLPQAPEVDPKAGYEFAGWYFEGRGNAGDTLLEDEMVSYDRTYTATYSALNASIELVSADHETVTIEGETDEAIEASVWPTMERAGYTFEGWYANEGFAGEPVTLPETFPAGKTTYYAKWSANKASIVFDKNAQNATGSQEGAEGVTDGAVPSVSLEPGYTRAGYVFAGWNTQADGEGATVTELPKTFAPGTTTYYAQWKLDVEGLDATDFSATYTYDGRAHGVKAAAIENLMKDGETVELQARGVKVSDRFALATNVADSAANLKVIVRDKNGNELKVVDGVSVTIKPATLKVTTSSIIYPFDGNAATSAGMTVTGLQNGETLGYRTTGQAFQVGDEVANTFELIWADEDGAYTAQSANYDVVSSLGTIRVVSSACPVTIEGYVGVYDGQEHAITYTVADEEKNKAHVTFDAPTAYTNAGNRTINFTVDCDDHGTYTGSIDLKILPRPVTIAVEDSFKVVSTLDPEFKGAIVEGDLVNETDLGAITFGRINDAEEVGFYPEVLTANYLRNANYDVQVIPGTFTIGPAGSVVVPPKNPLLPQRPYSSLGAGMPEGSNSVVNAAAAVVTTLAGPERARAMAAGFGTAASVILDEEVPMAGFASFDDEEPTVKRIGGEETIEDDATALGAFDEPHCWVHWVMALGILLTVAYAAVVVARRLGYARKIGDFDNHLTSKVTTEETRAARAARTA</sequence>
<organism evidence="4 5">
    <name type="scientific">Adlercreutzia shanghongiae</name>
    <dbReference type="NCBI Taxonomy" id="3111773"/>
    <lineage>
        <taxon>Bacteria</taxon>
        <taxon>Bacillati</taxon>
        <taxon>Actinomycetota</taxon>
        <taxon>Coriobacteriia</taxon>
        <taxon>Eggerthellales</taxon>
        <taxon>Eggerthellaceae</taxon>
        <taxon>Adlercreutzia</taxon>
    </lineage>
</organism>
<keyword evidence="5" id="KW-1185">Reference proteome</keyword>
<comment type="caution">
    <text evidence="4">The sequence shown here is derived from an EMBL/GenBank/DDBJ whole genome shotgun (WGS) entry which is preliminary data.</text>
</comment>
<feature type="transmembrane region" description="Helical" evidence="3">
    <location>
        <begin position="1659"/>
        <end position="1680"/>
    </location>
</feature>
<dbReference type="Gene3D" id="2.60.40.4270">
    <property type="entry name" value="Listeria-Bacteroides repeat domain"/>
    <property type="match status" value="4"/>
</dbReference>
<protein>
    <submittedName>
        <fullName evidence="4">InlB B-repeat-containing protein</fullName>
    </submittedName>
</protein>
<evidence type="ECO:0000256" key="1">
    <source>
        <dbReference type="ARBA" id="ARBA00004196"/>
    </source>
</evidence>
<gene>
    <name evidence="4" type="ORF">VJ920_00185</name>
</gene>
<feature type="compositionally biased region" description="Acidic residues" evidence="2">
    <location>
        <begin position="252"/>
        <end position="262"/>
    </location>
</feature>
<keyword evidence="3" id="KW-0812">Transmembrane</keyword>
<keyword evidence="3" id="KW-0472">Membrane</keyword>
<proteinExistence type="predicted"/>
<dbReference type="Pfam" id="PF09479">
    <property type="entry name" value="Flg_new"/>
    <property type="match status" value="4"/>
</dbReference>
<feature type="compositionally biased region" description="Low complexity" evidence="2">
    <location>
        <begin position="75"/>
        <end position="87"/>
    </location>
</feature>
<dbReference type="Proteomes" id="UP001343724">
    <property type="component" value="Unassembled WGS sequence"/>
</dbReference>
<reference evidence="4 5" key="1">
    <citation type="submission" date="2024-01" db="EMBL/GenBank/DDBJ databases">
        <title>novel species in genus Adlercreutzia.</title>
        <authorList>
            <person name="Liu X."/>
        </authorList>
    </citation>
    <scope>NUCLEOTIDE SEQUENCE [LARGE SCALE GENOMIC DNA]</scope>
    <source>
        <strain evidence="4 5">R22</strain>
    </source>
</reference>
<name>A0ABU6IV73_9ACTN</name>
<dbReference type="EMBL" id="JAYMFH010000001">
    <property type="protein sequence ID" value="MEC4293729.1"/>
    <property type="molecule type" value="Genomic_DNA"/>
</dbReference>
<dbReference type="InterPro" id="IPR013378">
    <property type="entry name" value="InlB-like_B-rpt"/>
</dbReference>
<accession>A0ABU6IV73</accession>
<evidence type="ECO:0000256" key="2">
    <source>
        <dbReference type="SAM" id="MobiDB-lite"/>
    </source>
</evidence>
<feature type="region of interest" description="Disordered" evidence="2">
    <location>
        <begin position="252"/>
        <end position="310"/>
    </location>
</feature>
<dbReference type="InterPro" id="IPR042229">
    <property type="entry name" value="Listeria/Bacterioides_rpt_sf"/>
</dbReference>
<evidence type="ECO:0000313" key="4">
    <source>
        <dbReference type="EMBL" id="MEC4293729.1"/>
    </source>
</evidence>
<dbReference type="NCBIfam" id="TIGR02543">
    <property type="entry name" value="List_Bact_rpt"/>
    <property type="match status" value="3"/>
</dbReference>
<evidence type="ECO:0000256" key="3">
    <source>
        <dbReference type="SAM" id="Phobius"/>
    </source>
</evidence>
<feature type="region of interest" description="Disordered" evidence="2">
    <location>
        <begin position="55"/>
        <end position="110"/>
    </location>
</feature>
<comment type="subcellular location">
    <subcellularLocation>
        <location evidence="1">Cell envelope</location>
    </subcellularLocation>
</comment>
<evidence type="ECO:0000313" key="5">
    <source>
        <dbReference type="Proteomes" id="UP001343724"/>
    </source>
</evidence>